<dbReference type="AlphaFoldDB" id="A0A8X6QSM3"/>
<evidence type="ECO:0000313" key="2">
    <source>
        <dbReference type="Proteomes" id="UP000887013"/>
    </source>
</evidence>
<protein>
    <submittedName>
        <fullName evidence="1">Uncharacterized protein</fullName>
    </submittedName>
</protein>
<evidence type="ECO:0000313" key="1">
    <source>
        <dbReference type="EMBL" id="GFU34226.1"/>
    </source>
</evidence>
<proteinExistence type="predicted"/>
<name>A0A8X6QSM3_NEPPI</name>
<dbReference type="EMBL" id="BMAW01083468">
    <property type="protein sequence ID" value="GFU34226.1"/>
    <property type="molecule type" value="Genomic_DNA"/>
</dbReference>
<accession>A0A8X6QSM3</accession>
<dbReference type="Proteomes" id="UP000887013">
    <property type="component" value="Unassembled WGS sequence"/>
</dbReference>
<comment type="caution">
    <text evidence="1">The sequence shown here is derived from an EMBL/GenBank/DDBJ whole genome shotgun (WGS) entry which is preliminary data.</text>
</comment>
<sequence>MQGSVANTKFPSCALFKDEASFNVFNVHILQLWALHNPQDKRGRTAQQPFAVNMWNEIISDCFLERFLILPCLDAMKYLTFLATVSPNFLNEVPPDIRQPV</sequence>
<reference evidence="1" key="1">
    <citation type="submission" date="2020-08" db="EMBL/GenBank/DDBJ databases">
        <title>Multicomponent nature underlies the extraordinary mechanical properties of spider dragline silk.</title>
        <authorList>
            <person name="Kono N."/>
            <person name="Nakamura H."/>
            <person name="Mori M."/>
            <person name="Yoshida Y."/>
            <person name="Ohtoshi R."/>
            <person name="Malay A.D."/>
            <person name="Moran D.A.P."/>
            <person name="Tomita M."/>
            <person name="Numata K."/>
            <person name="Arakawa K."/>
        </authorList>
    </citation>
    <scope>NUCLEOTIDE SEQUENCE</scope>
</reference>
<gene>
    <name evidence="1" type="ORF">NPIL_355581</name>
</gene>
<organism evidence="1 2">
    <name type="scientific">Nephila pilipes</name>
    <name type="common">Giant wood spider</name>
    <name type="synonym">Nephila maculata</name>
    <dbReference type="NCBI Taxonomy" id="299642"/>
    <lineage>
        <taxon>Eukaryota</taxon>
        <taxon>Metazoa</taxon>
        <taxon>Ecdysozoa</taxon>
        <taxon>Arthropoda</taxon>
        <taxon>Chelicerata</taxon>
        <taxon>Arachnida</taxon>
        <taxon>Araneae</taxon>
        <taxon>Araneomorphae</taxon>
        <taxon>Entelegynae</taxon>
        <taxon>Araneoidea</taxon>
        <taxon>Nephilidae</taxon>
        <taxon>Nephila</taxon>
    </lineage>
</organism>
<keyword evidence="2" id="KW-1185">Reference proteome</keyword>